<keyword evidence="6" id="KW-1278">Translocase</keyword>
<organism evidence="13 14">
    <name type="scientific">Bacillus salitolerans</name>
    <dbReference type="NCBI Taxonomy" id="1437434"/>
    <lineage>
        <taxon>Bacteria</taxon>
        <taxon>Bacillati</taxon>
        <taxon>Bacillota</taxon>
        <taxon>Bacilli</taxon>
        <taxon>Bacillales</taxon>
        <taxon>Bacillaceae</taxon>
        <taxon>Bacillus</taxon>
    </lineage>
</organism>
<proteinExistence type="inferred from homology"/>
<evidence type="ECO:0000256" key="2">
    <source>
        <dbReference type="ARBA" id="ARBA00008936"/>
    </source>
</evidence>
<sequence>MNEQLHLNVALLKRSVPNLTSAARAVGLRPATVSNLCTGKIPVGRAEVKTLVALANLANCTLDDLIIRGNAVKMIETGIKVLDVFAPLVQGGTIGFVARAQMGQQVLVAELFYRLKEQGFTSIFYQTTENHEVVTDIRESVDFVGNSMDDVVTFISKVEDKDKILLASERSAIESGDIYETKDRLQTIGVTSITTMLFDPSGEAVDEEDPFGPLDTLWSFDMDLVARRIYPGVNPISSTSILLEDALLDTNHLTIQRRARKFLRRYREIRFLVNAIGLDKIHEADVHHFNRGARLEAFLSQAFYIAEPVTGKPGEYVSLHDSLHSIQAILDGAADSIEVDQLLYIGKL</sequence>
<evidence type="ECO:0000256" key="7">
    <source>
        <dbReference type="ARBA" id="ARBA00023065"/>
    </source>
</evidence>
<evidence type="ECO:0000256" key="1">
    <source>
        <dbReference type="ARBA" id="ARBA00004370"/>
    </source>
</evidence>
<evidence type="ECO:0000256" key="3">
    <source>
        <dbReference type="ARBA" id="ARBA00022448"/>
    </source>
</evidence>
<evidence type="ECO:0000256" key="10">
    <source>
        <dbReference type="ARBA" id="ARBA00023310"/>
    </source>
</evidence>
<reference evidence="14" key="1">
    <citation type="journal article" date="2019" name="Int. J. Syst. Evol. Microbiol.">
        <title>The Global Catalogue of Microorganisms (GCM) 10K type strain sequencing project: providing services to taxonomists for standard genome sequencing and annotation.</title>
        <authorList>
            <consortium name="The Broad Institute Genomics Platform"/>
            <consortium name="The Broad Institute Genome Sequencing Center for Infectious Disease"/>
            <person name="Wu L."/>
            <person name="Ma J."/>
        </authorList>
    </citation>
    <scope>NUCLEOTIDE SEQUENCE [LARGE SCALE GENOMIC DNA]</scope>
    <source>
        <strain evidence="14">CCUG 49339</strain>
    </source>
</reference>
<keyword evidence="8" id="KW-0472">Membrane</keyword>
<keyword evidence="7" id="KW-0406">Ion transport</keyword>
<evidence type="ECO:0000313" key="13">
    <source>
        <dbReference type="EMBL" id="MFD1737739.1"/>
    </source>
</evidence>
<keyword evidence="3" id="KW-0813">Transport</keyword>
<feature type="domain" description="HTH cro/C1-type" evidence="12">
    <location>
        <begin position="6"/>
        <end position="67"/>
    </location>
</feature>
<evidence type="ECO:0000256" key="6">
    <source>
        <dbReference type="ARBA" id="ARBA00022967"/>
    </source>
</evidence>
<dbReference type="PANTHER" id="PTHR15184">
    <property type="entry name" value="ATP SYNTHASE"/>
    <property type="match status" value="1"/>
</dbReference>
<accession>A0ABW4LSI8</accession>
<keyword evidence="10" id="KW-0066">ATP synthesis</keyword>
<dbReference type="Pfam" id="PF00006">
    <property type="entry name" value="ATP-synt_ab"/>
    <property type="match status" value="1"/>
</dbReference>
<dbReference type="Gene3D" id="3.40.50.300">
    <property type="entry name" value="P-loop containing nucleotide triphosphate hydrolases"/>
    <property type="match status" value="1"/>
</dbReference>
<dbReference type="InterPro" id="IPR050053">
    <property type="entry name" value="ATPase_alpha/beta_chains"/>
</dbReference>
<comment type="caution">
    <text evidence="13">The sequence shown here is derived from an EMBL/GenBank/DDBJ whole genome shotgun (WGS) entry which is preliminary data.</text>
</comment>
<keyword evidence="4" id="KW-0547">Nucleotide-binding</keyword>
<evidence type="ECO:0000256" key="4">
    <source>
        <dbReference type="ARBA" id="ARBA00022741"/>
    </source>
</evidence>
<keyword evidence="5" id="KW-0067">ATP-binding</keyword>
<evidence type="ECO:0000259" key="12">
    <source>
        <dbReference type="Pfam" id="PF13443"/>
    </source>
</evidence>
<comment type="subcellular location">
    <subcellularLocation>
        <location evidence="1">Membrane</location>
    </subcellularLocation>
</comment>
<evidence type="ECO:0000256" key="9">
    <source>
        <dbReference type="ARBA" id="ARBA00023196"/>
    </source>
</evidence>
<dbReference type="Proteomes" id="UP001597214">
    <property type="component" value="Unassembled WGS sequence"/>
</dbReference>
<dbReference type="InterPro" id="IPR027417">
    <property type="entry name" value="P-loop_NTPase"/>
</dbReference>
<evidence type="ECO:0000259" key="11">
    <source>
        <dbReference type="Pfam" id="PF00006"/>
    </source>
</evidence>
<evidence type="ECO:0000256" key="8">
    <source>
        <dbReference type="ARBA" id="ARBA00023136"/>
    </source>
</evidence>
<comment type="similarity">
    <text evidence="2">Belongs to the ATPase alpha/beta chains family.</text>
</comment>
<dbReference type="EMBL" id="JBHUEM010000023">
    <property type="protein sequence ID" value="MFD1737739.1"/>
    <property type="molecule type" value="Genomic_DNA"/>
</dbReference>
<dbReference type="Pfam" id="PF13443">
    <property type="entry name" value="HTH_26"/>
    <property type="match status" value="1"/>
</dbReference>
<keyword evidence="9" id="KW-0139">CF(1)</keyword>
<gene>
    <name evidence="13" type="ORF">ACFSCX_14480</name>
</gene>
<dbReference type="InterPro" id="IPR001387">
    <property type="entry name" value="Cro/C1-type_HTH"/>
</dbReference>
<dbReference type="SUPFAM" id="SSF52540">
    <property type="entry name" value="P-loop containing nucleoside triphosphate hydrolases"/>
    <property type="match status" value="1"/>
</dbReference>
<dbReference type="RefSeq" id="WP_377928959.1">
    <property type="nucleotide sequence ID" value="NZ_JBHUEM010000023.1"/>
</dbReference>
<evidence type="ECO:0000256" key="5">
    <source>
        <dbReference type="ARBA" id="ARBA00022840"/>
    </source>
</evidence>
<dbReference type="InterPro" id="IPR024034">
    <property type="entry name" value="ATPase_F1/V1_b/a_C"/>
</dbReference>
<evidence type="ECO:0000313" key="14">
    <source>
        <dbReference type="Proteomes" id="UP001597214"/>
    </source>
</evidence>
<feature type="domain" description="ATPase F1/V1/A1 complex alpha/beta subunit nucleotide-binding" evidence="11">
    <location>
        <begin position="78"/>
        <end position="194"/>
    </location>
</feature>
<dbReference type="SUPFAM" id="SSF47917">
    <property type="entry name" value="C-terminal domain of alpha and beta subunits of F1 ATP synthase"/>
    <property type="match status" value="1"/>
</dbReference>
<keyword evidence="14" id="KW-1185">Reference proteome</keyword>
<dbReference type="Gene3D" id="1.10.1140.10">
    <property type="entry name" value="Bovine Mitochondrial F1-atpase, Atp Synthase Beta Chain, Chain D, domain 3"/>
    <property type="match status" value="1"/>
</dbReference>
<name>A0ABW4LSI8_9BACI</name>
<dbReference type="PANTHER" id="PTHR15184:SF71">
    <property type="entry name" value="ATP SYNTHASE SUBUNIT BETA, MITOCHONDRIAL"/>
    <property type="match status" value="1"/>
</dbReference>
<dbReference type="InterPro" id="IPR000194">
    <property type="entry name" value="ATPase_F1/V1/A1_a/bsu_nucl-bd"/>
</dbReference>
<protein>
    <submittedName>
        <fullName evidence="13">Helix-turn-helix domain-containing protein</fullName>
    </submittedName>
</protein>